<dbReference type="InterPro" id="IPR036513">
    <property type="entry name" value="STAS_dom_sf"/>
</dbReference>
<comment type="caution">
    <text evidence="1">The sequence shown here is derived from an EMBL/GenBank/DDBJ whole genome shotgun (WGS) entry which is preliminary data.</text>
</comment>
<dbReference type="Pfam" id="PF11964">
    <property type="entry name" value="SpoIIAA-like"/>
    <property type="match status" value="1"/>
</dbReference>
<accession>A0ABT6FRK5</accession>
<dbReference type="Proteomes" id="UP001153642">
    <property type="component" value="Unassembled WGS sequence"/>
</dbReference>
<evidence type="ECO:0000313" key="1">
    <source>
        <dbReference type="EMBL" id="MDG3585901.1"/>
    </source>
</evidence>
<evidence type="ECO:0000313" key="2">
    <source>
        <dbReference type="Proteomes" id="UP001153642"/>
    </source>
</evidence>
<dbReference type="SUPFAM" id="SSF52091">
    <property type="entry name" value="SpoIIaa-like"/>
    <property type="match status" value="1"/>
</dbReference>
<keyword evidence="2" id="KW-1185">Reference proteome</keyword>
<dbReference type="Gene3D" id="3.40.50.10600">
    <property type="entry name" value="SpoIIaa-like domains"/>
    <property type="match status" value="1"/>
</dbReference>
<dbReference type="RefSeq" id="WP_277900183.1">
    <property type="nucleotide sequence ID" value="NZ_JAPMUA010000003.1"/>
</dbReference>
<gene>
    <name evidence="1" type="ORF">OSR52_08455</name>
</gene>
<dbReference type="InterPro" id="IPR021866">
    <property type="entry name" value="SpoIIAA-like"/>
</dbReference>
<dbReference type="InterPro" id="IPR038396">
    <property type="entry name" value="SpoIIAA-like_sf"/>
</dbReference>
<sequence>MIAQIKTFDTNVLAIEVFDGFTEEDEKICQKLFNEKIDEGFKKVNVLIKLDEAKMSQSSTKAFFEDMVWALRNYKKMGHIAIVAHSNVIKALVPIDNLFFKRAGEGSYERYFDVSQLEEAFMFVNSSV</sequence>
<proteinExistence type="predicted"/>
<organism evidence="1 2">
    <name type="scientific">Galbibacter pacificus</name>
    <dbReference type="NCBI Taxonomy" id="2996052"/>
    <lineage>
        <taxon>Bacteria</taxon>
        <taxon>Pseudomonadati</taxon>
        <taxon>Bacteroidota</taxon>
        <taxon>Flavobacteriia</taxon>
        <taxon>Flavobacteriales</taxon>
        <taxon>Flavobacteriaceae</taxon>
        <taxon>Galbibacter</taxon>
    </lineage>
</organism>
<name>A0ABT6FRK5_9FLAO</name>
<reference evidence="1" key="1">
    <citation type="submission" date="2022-11" db="EMBL/GenBank/DDBJ databases">
        <title>High-quality draft genome sequence of Galbibacter sp. strain CMA-7.</title>
        <authorList>
            <person name="Wei L."/>
            <person name="Dong C."/>
            <person name="Shao Z."/>
        </authorList>
    </citation>
    <scope>NUCLEOTIDE SEQUENCE</scope>
    <source>
        <strain evidence="1">CMA-7</strain>
    </source>
</reference>
<dbReference type="EMBL" id="JAPMUA010000003">
    <property type="protein sequence ID" value="MDG3585901.1"/>
    <property type="molecule type" value="Genomic_DNA"/>
</dbReference>
<protein>
    <submittedName>
        <fullName evidence="1">STAS/SEC14 domain-containing protein</fullName>
    </submittedName>
</protein>